<dbReference type="GO" id="GO:0008253">
    <property type="term" value="F:5'-nucleotidase activity"/>
    <property type="evidence" value="ECO:0007669"/>
    <property type="project" value="InterPro"/>
</dbReference>
<organism evidence="1 2">
    <name type="scientific">Flavisolibacter tropicus</name>
    <dbReference type="NCBI Taxonomy" id="1492898"/>
    <lineage>
        <taxon>Bacteria</taxon>
        <taxon>Pseudomonadati</taxon>
        <taxon>Bacteroidota</taxon>
        <taxon>Chitinophagia</taxon>
        <taxon>Chitinophagales</taxon>
        <taxon>Chitinophagaceae</taxon>
        <taxon>Flavisolibacter</taxon>
    </lineage>
</organism>
<evidence type="ECO:0000313" key="2">
    <source>
        <dbReference type="Proteomes" id="UP000077177"/>
    </source>
</evidence>
<dbReference type="SFLD" id="SFLDG01129">
    <property type="entry name" value="C1.5:_HAD__Beta-PGM__Phosphata"/>
    <property type="match status" value="1"/>
</dbReference>
<dbReference type="Gene3D" id="1.10.150.240">
    <property type="entry name" value="Putative phosphatase, domain 2"/>
    <property type="match status" value="1"/>
</dbReference>
<dbReference type="EMBL" id="CP011390">
    <property type="protein sequence ID" value="ANE51990.1"/>
    <property type="molecule type" value="Genomic_DNA"/>
</dbReference>
<dbReference type="AlphaFoldDB" id="A0A172TY72"/>
<dbReference type="SUPFAM" id="SSF56784">
    <property type="entry name" value="HAD-like"/>
    <property type="match status" value="1"/>
</dbReference>
<dbReference type="InterPro" id="IPR006549">
    <property type="entry name" value="HAD-SF_hydro_IIIA"/>
</dbReference>
<dbReference type="InterPro" id="IPR052550">
    <property type="entry name" value="Pyrimidine_5'-ntase_YjjG"/>
</dbReference>
<dbReference type="InterPro" id="IPR006439">
    <property type="entry name" value="HAD-SF_hydro_IA"/>
</dbReference>
<dbReference type="InterPro" id="IPR023198">
    <property type="entry name" value="PGP-like_dom2"/>
</dbReference>
<name>A0A172TY72_9BACT</name>
<dbReference type="KEGG" id="fla:SY85_17305"/>
<dbReference type="PANTHER" id="PTHR47478:SF1">
    <property type="entry name" value="PYRIMIDINE 5'-NUCLEOTIDASE YJJG"/>
    <property type="match status" value="1"/>
</dbReference>
<protein>
    <submittedName>
        <fullName evidence="1">Haloacid dehalogenase</fullName>
    </submittedName>
</protein>
<dbReference type="NCBIfam" id="TIGR01662">
    <property type="entry name" value="HAD-SF-IIIA"/>
    <property type="match status" value="1"/>
</dbReference>
<dbReference type="InterPro" id="IPR011951">
    <property type="entry name" value="HAD-SF_hydro_IA_YjjG/PynA"/>
</dbReference>
<dbReference type="NCBIfam" id="TIGR02254">
    <property type="entry name" value="YjjG_YfnB"/>
    <property type="match status" value="1"/>
</dbReference>
<keyword evidence="2" id="KW-1185">Reference proteome</keyword>
<proteinExistence type="predicted"/>
<dbReference type="PANTHER" id="PTHR47478">
    <property type="match status" value="1"/>
</dbReference>
<dbReference type="OrthoDB" id="9802350at2"/>
<dbReference type="NCBIfam" id="TIGR01549">
    <property type="entry name" value="HAD-SF-IA-v1"/>
    <property type="match status" value="1"/>
</dbReference>
<evidence type="ECO:0000313" key="1">
    <source>
        <dbReference type="EMBL" id="ANE51990.1"/>
    </source>
</evidence>
<reference evidence="1 2" key="2">
    <citation type="journal article" date="2016" name="Int. J. Syst. Evol. Microbiol.">
        <title>Flavisolibacter tropicus sp. nov., isolated from tropical soil.</title>
        <authorList>
            <person name="Lee J.J."/>
            <person name="Kang M.S."/>
            <person name="Kim G.S."/>
            <person name="Lee C.S."/>
            <person name="Lim S."/>
            <person name="Lee J."/>
            <person name="Roh S.H."/>
            <person name="Kang H."/>
            <person name="Ha J.M."/>
            <person name="Bae S."/>
            <person name="Jung H.Y."/>
            <person name="Kim M.K."/>
        </authorList>
    </citation>
    <scope>NUCLEOTIDE SEQUENCE [LARGE SCALE GENOMIC DNA]</scope>
    <source>
        <strain evidence="1 2">LCS9</strain>
    </source>
</reference>
<accession>A0A172TY72</accession>
<gene>
    <name evidence="1" type="ORF">SY85_17305</name>
</gene>
<dbReference type="InterPro" id="IPR036412">
    <property type="entry name" value="HAD-like_sf"/>
</dbReference>
<dbReference type="Gene3D" id="3.40.50.1000">
    <property type="entry name" value="HAD superfamily/HAD-like"/>
    <property type="match status" value="1"/>
</dbReference>
<dbReference type="RefSeq" id="WP_066406131.1">
    <property type="nucleotide sequence ID" value="NZ_CP011390.1"/>
</dbReference>
<reference evidence="2" key="1">
    <citation type="submission" date="2015-01" db="EMBL/GenBank/DDBJ databases">
        <title>Flavisolibacter sp./LCS9/ whole genome sequencing.</title>
        <authorList>
            <person name="Kim M.K."/>
            <person name="Srinivasan S."/>
            <person name="Lee J.-J."/>
        </authorList>
    </citation>
    <scope>NUCLEOTIDE SEQUENCE [LARGE SCALE GENOMIC DNA]</scope>
    <source>
        <strain evidence="2">LCS9</strain>
    </source>
</reference>
<dbReference type="Proteomes" id="UP000077177">
    <property type="component" value="Chromosome"/>
</dbReference>
<dbReference type="SFLD" id="SFLDS00003">
    <property type="entry name" value="Haloacid_Dehalogenase"/>
    <property type="match status" value="1"/>
</dbReference>
<dbReference type="Pfam" id="PF00702">
    <property type="entry name" value="Hydrolase"/>
    <property type="match status" value="1"/>
</dbReference>
<dbReference type="InterPro" id="IPR023214">
    <property type="entry name" value="HAD_sf"/>
</dbReference>
<sequence length="231" mass="26966">MKYKHIFFDLDHTLWDFDANARATLHQMHQDLNLAERGVHDFELFHTNYLAHNERLWERYRKGQIRQDELRLKRMRLALLDFKIGDEELAREMGETFVQLLPTRTIIFPDTIEVLQYLTEKGYHLHLITNGFVKTQYSKLSSCGLDVFFKEVITSEGSNCLKPEKEIFEYALGKAGASVKESIMIGDALDIDILGAMNVGMDQIHVNFNRIDQHIKPTYTVYALKELKDIL</sequence>